<feature type="transmembrane region" description="Helical" evidence="1">
    <location>
        <begin position="17"/>
        <end position="37"/>
    </location>
</feature>
<protein>
    <submittedName>
        <fullName evidence="4">Ovule protein</fullName>
    </submittedName>
</protein>
<dbReference type="EMBL" id="UYRT01112496">
    <property type="protein sequence ID" value="VDN45833.1"/>
    <property type="molecule type" value="Genomic_DNA"/>
</dbReference>
<evidence type="ECO:0000313" key="2">
    <source>
        <dbReference type="EMBL" id="VDN45833.1"/>
    </source>
</evidence>
<keyword evidence="3" id="KW-1185">Reference proteome</keyword>
<keyword evidence="1" id="KW-0812">Transmembrane</keyword>
<reference evidence="4" key="1">
    <citation type="submission" date="2016-06" db="UniProtKB">
        <authorList>
            <consortium name="WormBaseParasite"/>
        </authorList>
    </citation>
    <scope>IDENTIFICATION</scope>
</reference>
<evidence type="ECO:0000313" key="3">
    <source>
        <dbReference type="Proteomes" id="UP000271098"/>
    </source>
</evidence>
<dbReference type="WBParaSite" id="GPUH_0002666401-mRNA-1">
    <property type="protein sequence ID" value="GPUH_0002666401-mRNA-1"/>
    <property type="gene ID" value="GPUH_0002666401"/>
</dbReference>
<proteinExistence type="predicted"/>
<sequence length="84" mass="10302">MESKYIEIYRYFTVDIYVPYVSGLSFHGFLHLLYYIAQLKFPYFKYLLEQMQNLLAYCDMSLRHYGVRSARLRRAQIRRESTKK</sequence>
<dbReference type="Proteomes" id="UP000271098">
    <property type="component" value="Unassembled WGS sequence"/>
</dbReference>
<gene>
    <name evidence="2" type="ORF">GPUH_LOCUS26634</name>
</gene>
<dbReference type="AlphaFoldDB" id="A0A183F093"/>
<evidence type="ECO:0000256" key="1">
    <source>
        <dbReference type="SAM" id="Phobius"/>
    </source>
</evidence>
<accession>A0A183F093</accession>
<keyword evidence="1" id="KW-1133">Transmembrane helix</keyword>
<organism evidence="4">
    <name type="scientific">Gongylonema pulchrum</name>
    <dbReference type="NCBI Taxonomy" id="637853"/>
    <lineage>
        <taxon>Eukaryota</taxon>
        <taxon>Metazoa</taxon>
        <taxon>Ecdysozoa</taxon>
        <taxon>Nematoda</taxon>
        <taxon>Chromadorea</taxon>
        <taxon>Rhabditida</taxon>
        <taxon>Spirurina</taxon>
        <taxon>Spiruromorpha</taxon>
        <taxon>Spiruroidea</taxon>
        <taxon>Gongylonematidae</taxon>
        <taxon>Gongylonema</taxon>
    </lineage>
</organism>
<name>A0A183F093_9BILA</name>
<reference evidence="2 3" key="2">
    <citation type="submission" date="2018-11" db="EMBL/GenBank/DDBJ databases">
        <authorList>
            <consortium name="Pathogen Informatics"/>
        </authorList>
    </citation>
    <scope>NUCLEOTIDE SEQUENCE [LARGE SCALE GENOMIC DNA]</scope>
</reference>
<keyword evidence="1" id="KW-0472">Membrane</keyword>
<dbReference type="OrthoDB" id="202825at2759"/>
<evidence type="ECO:0000313" key="4">
    <source>
        <dbReference type="WBParaSite" id="GPUH_0002666401-mRNA-1"/>
    </source>
</evidence>